<dbReference type="Pfam" id="PF12732">
    <property type="entry name" value="YtxH"/>
    <property type="match status" value="1"/>
</dbReference>
<dbReference type="RefSeq" id="WP_209661617.1">
    <property type="nucleotide sequence ID" value="NZ_JAGGLI010000032.1"/>
</dbReference>
<keyword evidence="2" id="KW-0812">Transmembrane</keyword>
<feature type="transmembrane region" description="Helical" evidence="2">
    <location>
        <begin position="6"/>
        <end position="25"/>
    </location>
</feature>
<evidence type="ECO:0000313" key="3">
    <source>
        <dbReference type="EMBL" id="MBP2028569.1"/>
    </source>
</evidence>
<evidence type="ECO:0000256" key="1">
    <source>
        <dbReference type="SAM" id="MobiDB-lite"/>
    </source>
</evidence>
<evidence type="ECO:0000256" key="2">
    <source>
        <dbReference type="SAM" id="Phobius"/>
    </source>
</evidence>
<accession>A0ABS4KLC2</accession>
<protein>
    <submittedName>
        <fullName evidence="3">Gas vesicle protein</fullName>
    </submittedName>
</protein>
<comment type="caution">
    <text evidence="3">The sequence shown here is derived from an EMBL/GenBank/DDBJ whole genome shotgun (WGS) entry which is preliminary data.</text>
</comment>
<name>A0ABS4KLC2_9FIRM</name>
<reference evidence="3 4" key="1">
    <citation type="submission" date="2021-03" db="EMBL/GenBank/DDBJ databases">
        <title>Genomic Encyclopedia of Type Strains, Phase IV (KMG-IV): sequencing the most valuable type-strain genomes for metagenomic binning, comparative biology and taxonomic classification.</title>
        <authorList>
            <person name="Goeker M."/>
        </authorList>
    </citation>
    <scope>NUCLEOTIDE SEQUENCE [LARGE SCALE GENOMIC DNA]</scope>
    <source>
        <strain evidence="3 4">DSM 27512</strain>
    </source>
</reference>
<evidence type="ECO:0000313" key="4">
    <source>
        <dbReference type="Proteomes" id="UP001314903"/>
    </source>
</evidence>
<keyword evidence="2" id="KW-1133">Transmembrane helix</keyword>
<organism evidence="3 4">
    <name type="scientific">Acetoanaerobium pronyense</name>
    <dbReference type="NCBI Taxonomy" id="1482736"/>
    <lineage>
        <taxon>Bacteria</taxon>
        <taxon>Bacillati</taxon>
        <taxon>Bacillota</taxon>
        <taxon>Clostridia</taxon>
        <taxon>Peptostreptococcales</taxon>
        <taxon>Filifactoraceae</taxon>
        <taxon>Acetoanaerobium</taxon>
    </lineage>
</organism>
<dbReference type="Proteomes" id="UP001314903">
    <property type="component" value="Unassembled WGS sequence"/>
</dbReference>
<feature type="region of interest" description="Disordered" evidence="1">
    <location>
        <begin position="87"/>
        <end position="106"/>
    </location>
</feature>
<keyword evidence="2" id="KW-0472">Membrane</keyword>
<dbReference type="EMBL" id="JAGGLI010000032">
    <property type="protein sequence ID" value="MBP2028569.1"/>
    <property type="molecule type" value="Genomic_DNA"/>
</dbReference>
<keyword evidence="4" id="KW-1185">Reference proteome</keyword>
<sequence length="106" mass="12067">MSKNCKIGSFIWGGIFGAVIALLFAPKKGEELRENIFEKTMDILTDSQSVKEDFKNFVKNIKHEEDDLIEAESDIVISREFRENDSDDFMEGQSTISLNDKEDKGV</sequence>
<proteinExistence type="predicted"/>
<gene>
    <name evidence="3" type="ORF">J2Z35_002395</name>
</gene>
<dbReference type="InterPro" id="IPR024623">
    <property type="entry name" value="YtxH"/>
</dbReference>